<keyword evidence="2" id="KW-1185">Reference proteome</keyword>
<sequence length="127" mass="13740">MTPLRAGDTARWRTWDWTTDSPGAERVTRPAAVVLCEGVGAGVPAARGLLDACLTIEAPSELRKERALARDGETYRPFWDVWAAQEETLPAAADRPGVDLTLDARDPAAAERALSWARTAIATAARR</sequence>
<name>A0A399JAL5_9MICC</name>
<dbReference type="InterPro" id="IPR027417">
    <property type="entry name" value="P-loop_NTPase"/>
</dbReference>
<evidence type="ECO:0008006" key="3">
    <source>
        <dbReference type="Google" id="ProtNLM"/>
    </source>
</evidence>
<proteinExistence type="predicted"/>
<evidence type="ECO:0000313" key="2">
    <source>
        <dbReference type="Proteomes" id="UP000265419"/>
    </source>
</evidence>
<dbReference type="Gene3D" id="3.40.50.300">
    <property type="entry name" value="P-loop containing nucleotide triphosphate hydrolases"/>
    <property type="match status" value="1"/>
</dbReference>
<organism evidence="1 2">
    <name type="scientific">Galactobacter valiniphilus</name>
    <dbReference type="NCBI Taxonomy" id="2676122"/>
    <lineage>
        <taxon>Bacteria</taxon>
        <taxon>Bacillati</taxon>
        <taxon>Actinomycetota</taxon>
        <taxon>Actinomycetes</taxon>
        <taxon>Micrococcales</taxon>
        <taxon>Micrococcaceae</taxon>
        <taxon>Galactobacter</taxon>
    </lineage>
</organism>
<gene>
    <name evidence="1" type="ORF">DWB68_12145</name>
</gene>
<accession>A0A399JAL5</accession>
<dbReference type="EMBL" id="QQXK01000025">
    <property type="protein sequence ID" value="RII41577.1"/>
    <property type="molecule type" value="Genomic_DNA"/>
</dbReference>
<dbReference type="SUPFAM" id="SSF52540">
    <property type="entry name" value="P-loop containing nucleoside triphosphate hydrolases"/>
    <property type="match status" value="1"/>
</dbReference>
<dbReference type="AlphaFoldDB" id="A0A399JAL5"/>
<dbReference type="Proteomes" id="UP000265419">
    <property type="component" value="Unassembled WGS sequence"/>
</dbReference>
<protein>
    <recommendedName>
        <fullName evidence="3">Uridine kinase</fullName>
    </recommendedName>
</protein>
<evidence type="ECO:0000313" key="1">
    <source>
        <dbReference type="EMBL" id="RII41577.1"/>
    </source>
</evidence>
<reference evidence="1 2" key="1">
    <citation type="submission" date="2018-07" db="EMBL/GenBank/DDBJ databases">
        <title>Arthrobacter sp. nov., isolated from raw cow's milk with high bacterial count.</title>
        <authorList>
            <person name="Hahne J."/>
            <person name="Isele D."/>
            <person name="Lipski A."/>
        </authorList>
    </citation>
    <scope>NUCLEOTIDE SEQUENCE [LARGE SCALE GENOMIC DNA]</scope>
    <source>
        <strain evidence="1 2">JZ R-35</strain>
    </source>
</reference>
<comment type="caution">
    <text evidence="1">The sequence shown here is derived from an EMBL/GenBank/DDBJ whole genome shotgun (WGS) entry which is preliminary data.</text>
</comment>